<reference evidence="2" key="1">
    <citation type="submission" date="2022-05" db="EMBL/GenBank/DDBJ databases">
        <title>The Musa troglodytarum L. genome provides insights into the mechanism of non-climacteric behaviour and enrichment of carotenoids.</title>
        <authorList>
            <person name="Wang J."/>
        </authorList>
    </citation>
    <scope>NUCLEOTIDE SEQUENCE</scope>
    <source>
        <tissue evidence="2">Leaf</tissue>
    </source>
</reference>
<dbReference type="InterPro" id="IPR037176">
    <property type="entry name" value="Osmotin/thaumatin-like_sf"/>
</dbReference>
<keyword evidence="2" id="KW-0645">Protease</keyword>
<dbReference type="InterPro" id="IPR006839">
    <property type="entry name" value="DarP"/>
</dbReference>
<keyword evidence="2" id="KW-0378">Hydrolase</keyword>
<evidence type="ECO:0000313" key="2">
    <source>
        <dbReference type="EMBL" id="URE41165.1"/>
    </source>
</evidence>
<dbReference type="AlphaFoldDB" id="A0A9E7L7U5"/>
<dbReference type="InterPro" id="IPR001938">
    <property type="entry name" value="Thaumatin"/>
</dbReference>
<evidence type="ECO:0000256" key="1">
    <source>
        <dbReference type="SAM" id="MobiDB-lite"/>
    </source>
</evidence>
<name>A0A9E7L7U5_9LILI</name>
<dbReference type="PANTHER" id="PTHR36898:SF1">
    <property type="entry name" value="OS04G0250700 PROTEIN"/>
    <property type="match status" value="1"/>
</dbReference>
<dbReference type="FunFam" id="2.60.110.10:FF:000004">
    <property type="entry name" value="THAUMATIN-LIKE PROTEIN 1"/>
    <property type="match status" value="1"/>
</dbReference>
<organism evidence="2 3">
    <name type="scientific">Musa troglodytarum</name>
    <name type="common">fe'i banana</name>
    <dbReference type="NCBI Taxonomy" id="320322"/>
    <lineage>
        <taxon>Eukaryota</taxon>
        <taxon>Viridiplantae</taxon>
        <taxon>Streptophyta</taxon>
        <taxon>Embryophyta</taxon>
        <taxon>Tracheophyta</taxon>
        <taxon>Spermatophyta</taxon>
        <taxon>Magnoliopsida</taxon>
        <taxon>Liliopsida</taxon>
        <taxon>Zingiberales</taxon>
        <taxon>Musaceae</taxon>
        <taxon>Musa</taxon>
    </lineage>
</organism>
<keyword evidence="3" id="KW-1185">Reference proteome</keyword>
<dbReference type="OrthoDB" id="443318at2759"/>
<dbReference type="Proteomes" id="UP001055439">
    <property type="component" value="Chromosome 8"/>
</dbReference>
<keyword evidence="2" id="KW-0121">Carboxypeptidase</keyword>
<evidence type="ECO:0000313" key="3">
    <source>
        <dbReference type="Proteomes" id="UP001055439"/>
    </source>
</evidence>
<feature type="region of interest" description="Disordered" evidence="1">
    <location>
        <begin position="159"/>
        <end position="178"/>
    </location>
</feature>
<dbReference type="GO" id="GO:0004180">
    <property type="term" value="F:carboxypeptidase activity"/>
    <property type="evidence" value="ECO:0007669"/>
    <property type="project" value="UniProtKB-KW"/>
</dbReference>
<gene>
    <name evidence="2" type="ORF">MUK42_35022</name>
</gene>
<dbReference type="PRINTS" id="PR00347">
    <property type="entry name" value="THAUMATIN"/>
</dbReference>
<dbReference type="Pfam" id="PF00314">
    <property type="entry name" value="Thaumatin"/>
    <property type="match status" value="1"/>
</dbReference>
<dbReference type="Pfam" id="PF04751">
    <property type="entry name" value="DarP"/>
    <property type="match status" value="1"/>
</dbReference>
<dbReference type="SUPFAM" id="SSF49870">
    <property type="entry name" value="Osmotin, thaumatin-like protein"/>
    <property type="match status" value="1"/>
</dbReference>
<dbReference type="CDD" id="cd09218">
    <property type="entry name" value="TLP-PA"/>
    <property type="match status" value="1"/>
</dbReference>
<feature type="compositionally biased region" description="Acidic residues" evidence="1">
    <location>
        <begin position="166"/>
        <end position="178"/>
    </location>
</feature>
<dbReference type="PROSITE" id="PS51367">
    <property type="entry name" value="THAUMATIN_2"/>
    <property type="match status" value="1"/>
</dbReference>
<accession>A0A9E7L7U5</accession>
<proteinExistence type="predicted"/>
<sequence length="654" mass="70547">MARAAVAVAPLRHSPWPRLSSLFSSGKHRQHLFFSVARALRPLAPQAPEGDGDGGPDAPAVRKSRNELKREARRAVKWGMELASFSNPQIKRVLRIASLEREVFDALMLVKRLGPDVREGRRRQFNYIGRLLRQAQPDLMDALIQASKDGDNDRLLALAGPQTLSDENDEEEEEEEEDTYWEEAVYDTWASVEVSENHAEIAAKWFDGLVDKDALITKEVYSIHNVEFDRQELRKLVRRVQSIREGILVDESGVGYDAMLTSAKKPLIRFLCSLAKKTARSRAADISRGIDEQLSTVAGFMDSLSATLVVFFLVRDAALSTTGFTLETGQSKSLDAPAGWSGRLWARTLCATDSSGRVSCGTGDCGSGEVECSGGGATPPVTLAEFTLGGGSGGGMDYYDVSLVDGYNLPMLVVAQGGSGGGCGSTGCVAVLNRVCPSDLKVVAARSSSRGGEGVACMSACEAFGSPQYCCTGAFGNSNTCKPSSYSQFFKNACPRAYSYAFDDATSTFTCASAGYLITFCPSTASQKSSSQNPESSAGDGPTVVRAAELAVSSGVAVGDANAKKRRRMSVKCVINNFYTLGEIGIEDDARRQNDSIPLLYLLPSSLRSMAEIANLSHGWLALILTLPVIHCRLRGRLPTTKHATICGFRDRRR</sequence>
<feature type="region of interest" description="Disordered" evidence="1">
    <location>
        <begin position="44"/>
        <end position="66"/>
    </location>
</feature>
<dbReference type="Gene3D" id="2.60.110.10">
    <property type="entry name" value="Thaumatin"/>
    <property type="match status" value="1"/>
</dbReference>
<protein>
    <submittedName>
        <fullName evidence="2">Serine carboxypeptidase-like</fullName>
    </submittedName>
</protein>
<dbReference type="PANTHER" id="PTHR36898">
    <property type="entry name" value="OSJNBB0026I12.6 PROTEIN"/>
    <property type="match status" value="1"/>
</dbReference>
<dbReference type="Gene3D" id="1.10.60.30">
    <property type="entry name" value="PSPTO4464-like domains"/>
    <property type="match status" value="1"/>
</dbReference>
<dbReference type="SMART" id="SM00205">
    <property type="entry name" value="THN"/>
    <property type="match status" value="1"/>
</dbReference>
<dbReference type="EMBL" id="CP097510">
    <property type="protein sequence ID" value="URE41165.1"/>
    <property type="molecule type" value="Genomic_DNA"/>
</dbReference>
<dbReference type="InterPro" id="IPR023153">
    <property type="entry name" value="DarP_sf"/>
</dbReference>
<dbReference type="CDD" id="cd16331">
    <property type="entry name" value="YjgA-like"/>
    <property type="match status" value="1"/>
</dbReference>
<dbReference type="SUPFAM" id="SSF158710">
    <property type="entry name" value="PSPTO4464-like"/>
    <property type="match status" value="1"/>
</dbReference>